<dbReference type="InterPro" id="IPR024311">
    <property type="entry name" value="Lipocalin-like"/>
</dbReference>
<dbReference type="Proteomes" id="UP000234585">
    <property type="component" value="Unassembled WGS sequence"/>
</dbReference>
<gene>
    <name evidence="2" type="ORF">BDW47DRAFT_122997</name>
</gene>
<reference evidence="2 3" key="1">
    <citation type="submission" date="2017-12" db="EMBL/GenBank/DDBJ databases">
        <authorList>
            <consortium name="DOE Joint Genome Institute"/>
            <person name="Haridas S."/>
            <person name="Kjaerbolling I."/>
            <person name="Vesth T.C."/>
            <person name="Frisvad J.C."/>
            <person name="Nybo J.L."/>
            <person name="Theobald S."/>
            <person name="Kuo A."/>
            <person name="Bowyer P."/>
            <person name="Matsuda Y."/>
            <person name="Mondo S."/>
            <person name="Lyhne E.K."/>
            <person name="Kogle M.E."/>
            <person name="Clum A."/>
            <person name="Lipzen A."/>
            <person name="Salamov A."/>
            <person name="Ngan C.Y."/>
            <person name="Daum C."/>
            <person name="Chiniquy J."/>
            <person name="Barry K."/>
            <person name="LaButti K."/>
            <person name="Simmons B.A."/>
            <person name="Magnuson J.K."/>
            <person name="Mortensen U.H."/>
            <person name="Larsen T.O."/>
            <person name="Grigoriev I.V."/>
            <person name="Baker S.E."/>
            <person name="Andersen M.R."/>
            <person name="Nordberg H.P."/>
            <person name="Cantor M.N."/>
            <person name="Hua S.X."/>
        </authorList>
    </citation>
    <scope>NUCLEOTIDE SEQUENCE [LARGE SCALE GENOMIC DNA]</scope>
    <source>
        <strain evidence="2 3">CBS 102.13</strain>
    </source>
</reference>
<dbReference type="RefSeq" id="XP_024674939.1">
    <property type="nucleotide sequence ID" value="XM_024815965.1"/>
</dbReference>
<organism evidence="2 3">
    <name type="scientific">Aspergillus candidus</name>
    <dbReference type="NCBI Taxonomy" id="41067"/>
    <lineage>
        <taxon>Eukaryota</taxon>
        <taxon>Fungi</taxon>
        <taxon>Dikarya</taxon>
        <taxon>Ascomycota</taxon>
        <taxon>Pezizomycotina</taxon>
        <taxon>Eurotiomycetes</taxon>
        <taxon>Eurotiomycetidae</taxon>
        <taxon>Eurotiales</taxon>
        <taxon>Aspergillaceae</taxon>
        <taxon>Aspergillus</taxon>
        <taxon>Aspergillus subgen. Circumdati</taxon>
    </lineage>
</organism>
<dbReference type="Pfam" id="PF13924">
    <property type="entry name" value="Lipocalin_5"/>
    <property type="match status" value="1"/>
</dbReference>
<protein>
    <submittedName>
        <fullName evidence="2">Lipocalin-like domain-containing protein</fullName>
    </submittedName>
</protein>
<evidence type="ECO:0000259" key="1">
    <source>
        <dbReference type="Pfam" id="PF13924"/>
    </source>
</evidence>
<dbReference type="AlphaFoldDB" id="A0A2I2FJW0"/>
<evidence type="ECO:0000313" key="2">
    <source>
        <dbReference type="EMBL" id="PLB40927.1"/>
    </source>
</evidence>
<evidence type="ECO:0000313" key="3">
    <source>
        <dbReference type="Proteomes" id="UP000234585"/>
    </source>
</evidence>
<dbReference type="EMBL" id="KZ559122">
    <property type="protein sequence ID" value="PLB40927.1"/>
    <property type="molecule type" value="Genomic_DNA"/>
</dbReference>
<keyword evidence="3" id="KW-1185">Reference proteome</keyword>
<dbReference type="GeneID" id="36523125"/>
<feature type="domain" description="Lipocalin-like" evidence="1">
    <location>
        <begin position="8"/>
        <end position="153"/>
    </location>
</feature>
<accession>A0A2I2FJW0</accession>
<name>A0A2I2FJW0_ASPCN</name>
<proteinExistence type="predicted"/>
<sequence>MSVLPITGTWALKSFGLHPAASPSSAALFQPLGGHPLGRIIFTPENYMSCTLTSRDAASPMESPSWIVANDDEVLDAARAMTTYCGPFRVYEQDGQQLLSTNVDIALDPNWIGKPQVRRWELHGDRTLVLRPVQEFTLPDGTKTEGVLVWERVNYDAKQLANL</sequence>
<dbReference type="OrthoDB" id="3904217at2759"/>